<dbReference type="GO" id="GO:0005576">
    <property type="term" value="C:extracellular region"/>
    <property type="evidence" value="ECO:0007669"/>
    <property type="project" value="UniProtKB-SubCell"/>
</dbReference>
<comment type="subcellular location">
    <subcellularLocation>
        <location evidence="1">Secreted</location>
    </subcellularLocation>
</comment>
<dbReference type="OrthoDB" id="823504at2759"/>
<evidence type="ECO:0000256" key="5">
    <source>
        <dbReference type="ARBA" id="ARBA00022729"/>
    </source>
</evidence>
<gene>
    <name evidence="10" type="ORF">G9C98_006152</name>
</gene>
<keyword evidence="8" id="KW-0479">Metal-binding</keyword>
<dbReference type="InterPro" id="IPR019791">
    <property type="entry name" value="Haem_peroxidase_animal"/>
</dbReference>
<dbReference type="PANTHER" id="PTHR11475:SF141">
    <property type="entry name" value="CARDINAL"/>
    <property type="match status" value="1"/>
</dbReference>
<keyword evidence="9" id="KW-1133">Transmembrane helix</keyword>
<dbReference type="EMBL" id="JAAOIC020000043">
    <property type="protein sequence ID" value="KAG8038456.1"/>
    <property type="molecule type" value="Genomic_DNA"/>
</dbReference>
<dbReference type="CDD" id="cd09823">
    <property type="entry name" value="peroxinectin_like"/>
    <property type="match status" value="1"/>
</dbReference>
<sequence length="782" mass="87246">MSASETTFLTHSNESAYHKCRRVIRNQANRFRQFQFCLCAIILLVLIMILVAVVSYSFNEIHYNEEISQKNGTFSLKLSMSPNLIPSYHDLSDKELSEVIEAGQRAINHRHYLDSRATFHPVDEVSPNTRHQNAVKTSLFAGKLALAGVGELGATRYFHSIRKDIDITSRDIYFDGNWAPSGSNCSEYFVSRCHETSNYRTYDGTCNHPENRGAAFTPFSRSLPPDYADGIEAPRVAKSGKALPSARKISLLAHRPVSSSNPGFTVMLAVFGQFLDHDITATALSQGTNGSSLSCCSPDNLEHPECFPVFVGPGDPVYDVAGSKCIEFVRSAPAMQCKLGPRQQLTQVSAFIDGSMIYGSDKSLADSLRSFKAGQLKMYRLANGRTLLPQSGDFNDGCNREVENKRGRYCFLSGDARANENLHLTTMHLLWARQHNFVASELQKVNPHWDDERLYQESRRIIGAQMQYITYREFVPVIIGKSEARKRKLVPLESNNYRESSGEGDGDPAIANNFASAAFRFAHTLLPGLMKITDAEKGTADYIQLHKILFNPYSLYGASGVKSAIISATMNFIQKTSTHVTSQLTRHLFEDPLSNSEDNSSNPSAVHHLPFVPCGLDLVSLNIQRGRDHGLPGYTAWREYCGLVRPRNFLQLRGIVDSDSFEQLPLLYEDVDDVDLYTGALAEVKTSDGLVGPTFTCLISQQFQRLQAGDRFWYESSQSPYPFSRDQLVQLRKSSLAKLICDCSDDIDEIQPLVMQSARNGNPITLCDDIEGVDFSAWKEAN</sequence>
<dbReference type="GO" id="GO:0046872">
    <property type="term" value="F:metal ion binding"/>
    <property type="evidence" value="ECO:0007669"/>
    <property type="project" value="UniProtKB-KW"/>
</dbReference>
<evidence type="ECO:0000256" key="8">
    <source>
        <dbReference type="PIRSR" id="PIRSR619791-2"/>
    </source>
</evidence>
<keyword evidence="9" id="KW-0812">Transmembrane</keyword>
<reference evidence="10" key="1">
    <citation type="submission" date="2020-03" db="EMBL/GenBank/DDBJ databases">
        <authorList>
            <person name="Chebbi M.A."/>
            <person name="Drezen J.M."/>
        </authorList>
    </citation>
    <scope>NUCLEOTIDE SEQUENCE</scope>
    <source>
        <tissue evidence="10">Whole body</tissue>
    </source>
</reference>
<protein>
    <recommendedName>
        <fullName evidence="12">Chorion peroxidase</fullName>
    </recommendedName>
</protein>
<evidence type="ECO:0000313" key="10">
    <source>
        <dbReference type="EMBL" id="KAG8038456.1"/>
    </source>
</evidence>
<proteinExistence type="predicted"/>
<accession>A0A8J5QTI8</accession>
<comment type="caution">
    <text evidence="10">The sequence shown here is derived from an EMBL/GenBank/DDBJ whole genome shotgun (WGS) entry which is preliminary data.</text>
</comment>
<evidence type="ECO:0000256" key="7">
    <source>
        <dbReference type="ARBA" id="ARBA00023004"/>
    </source>
</evidence>
<feature type="binding site" description="axial binding residue" evidence="8">
    <location>
        <position position="523"/>
    </location>
    <ligand>
        <name>heme b</name>
        <dbReference type="ChEBI" id="CHEBI:60344"/>
    </ligand>
    <ligandPart>
        <name>Fe</name>
        <dbReference type="ChEBI" id="CHEBI:18248"/>
    </ligandPart>
</feature>
<evidence type="ECO:0000256" key="4">
    <source>
        <dbReference type="ARBA" id="ARBA00022617"/>
    </source>
</evidence>
<evidence type="ECO:0000313" key="11">
    <source>
        <dbReference type="Proteomes" id="UP000729913"/>
    </source>
</evidence>
<name>A0A8J5QTI8_9HYME</name>
<dbReference type="AlphaFoldDB" id="A0A8J5QTI8"/>
<dbReference type="PROSITE" id="PS50292">
    <property type="entry name" value="PEROXIDASE_3"/>
    <property type="match status" value="1"/>
</dbReference>
<feature type="transmembrane region" description="Helical" evidence="9">
    <location>
        <begin position="34"/>
        <end position="58"/>
    </location>
</feature>
<dbReference type="FunFam" id="1.10.640.10:FF:000003">
    <property type="entry name" value="chorion peroxidase"/>
    <property type="match status" value="1"/>
</dbReference>
<keyword evidence="11" id="KW-1185">Reference proteome</keyword>
<keyword evidence="6" id="KW-0560">Oxidoreductase</keyword>
<dbReference type="PANTHER" id="PTHR11475">
    <property type="entry name" value="OXIDASE/PEROXIDASE"/>
    <property type="match status" value="1"/>
</dbReference>
<dbReference type="Proteomes" id="UP000729913">
    <property type="component" value="Unassembled WGS sequence"/>
</dbReference>
<evidence type="ECO:0000256" key="3">
    <source>
        <dbReference type="ARBA" id="ARBA00022559"/>
    </source>
</evidence>
<organism evidence="10 11">
    <name type="scientific">Cotesia typhae</name>
    <dbReference type="NCBI Taxonomy" id="2053667"/>
    <lineage>
        <taxon>Eukaryota</taxon>
        <taxon>Metazoa</taxon>
        <taxon>Ecdysozoa</taxon>
        <taxon>Arthropoda</taxon>
        <taxon>Hexapoda</taxon>
        <taxon>Insecta</taxon>
        <taxon>Pterygota</taxon>
        <taxon>Neoptera</taxon>
        <taxon>Endopterygota</taxon>
        <taxon>Hymenoptera</taxon>
        <taxon>Apocrita</taxon>
        <taxon>Ichneumonoidea</taxon>
        <taxon>Braconidae</taxon>
        <taxon>Microgastrinae</taxon>
        <taxon>Cotesia</taxon>
    </lineage>
</organism>
<dbReference type="Pfam" id="PF03098">
    <property type="entry name" value="An_peroxidase"/>
    <property type="match status" value="1"/>
</dbReference>
<keyword evidence="5" id="KW-0732">Signal</keyword>
<evidence type="ECO:0008006" key="12">
    <source>
        <dbReference type="Google" id="ProtNLM"/>
    </source>
</evidence>
<evidence type="ECO:0000256" key="1">
    <source>
        <dbReference type="ARBA" id="ARBA00004613"/>
    </source>
</evidence>
<dbReference type="GO" id="GO:0022412">
    <property type="term" value="P:cellular process involved in reproduction in multicellular organism"/>
    <property type="evidence" value="ECO:0007669"/>
    <property type="project" value="UniProtKB-ARBA"/>
</dbReference>
<evidence type="ECO:0000256" key="2">
    <source>
        <dbReference type="ARBA" id="ARBA00022525"/>
    </source>
</evidence>
<keyword evidence="7 8" id="KW-0408">Iron</keyword>
<evidence type="ECO:0000256" key="9">
    <source>
        <dbReference type="SAM" id="Phobius"/>
    </source>
</evidence>
<keyword evidence="3" id="KW-0575">Peroxidase</keyword>
<dbReference type="GO" id="GO:0004601">
    <property type="term" value="F:peroxidase activity"/>
    <property type="evidence" value="ECO:0007669"/>
    <property type="project" value="UniProtKB-KW"/>
</dbReference>
<keyword evidence="2" id="KW-0964">Secreted</keyword>
<keyword evidence="9" id="KW-0472">Membrane</keyword>
<reference evidence="10" key="2">
    <citation type="submission" date="2021-04" db="EMBL/GenBank/DDBJ databases">
        <title>Genome-wide patterns of bracovirus chromosomal integration into multiple host tissues during parasitism.</title>
        <authorList>
            <person name="Chebbi M.A.C."/>
        </authorList>
    </citation>
    <scope>NUCLEOTIDE SEQUENCE</scope>
    <source>
        <tissue evidence="10">Whole body</tissue>
    </source>
</reference>
<keyword evidence="4 8" id="KW-0349">Heme</keyword>
<evidence type="ECO:0000256" key="6">
    <source>
        <dbReference type="ARBA" id="ARBA00023002"/>
    </source>
</evidence>